<comment type="subcellular location">
    <subcellularLocation>
        <location evidence="1">Membrane</location>
    </subcellularLocation>
</comment>
<evidence type="ECO:0000313" key="3">
    <source>
        <dbReference type="EnsemblPlants" id="EMT18859"/>
    </source>
</evidence>
<dbReference type="InterPro" id="IPR044839">
    <property type="entry name" value="NDR1-like"/>
</dbReference>
<dbReference type="AlphaFoldDB" id="R7WFD2"/>
<sequence length="371" mass="40295">MGANPPNVTRALGQVQNRGERINHKVEEKWGDRVTLSDPLASREIRSSMWEDGLAQVDDAVWRHDGVDGRETWHDRCNSTTLKMDSWQVAAAASYPAGVLVEECAGLQDELSTDAHNLFRQPESPYTQVAQSGDIGRIIQPVRLTVSQMAKCCKCCCCPYGPPRNCRRWFAGLGIGLAVAAVLAAITVVVLRFGVVPQVKAKVYDARLNSFAFANRTAGAAAPTPVFAFDISVALAVRNPSGAVMKHTRPLVATFVFHDRRLYNATVAGEGHKHKMLKTKVHVVHAVGDVPAYVLDAAAEEDFKKQNATGVFGVEMRLSGEVTYVGLDGLGNKRKLGFSCPLALPLAPPGPEVVVFAEVTCKAQEPDKIYF</sequence>
<dbReference type="PANTHER" id="PTHR31234">
    <property type="entry name" value="LATE EMBRYOGENESIS ABUNDANT (LEA) HYDROXYPROLINE-RICH GLYCOPROTEIN FAMILY"/>
    <property type="match status" value="1"/>
</dbReference>
<evidence type="ECO:0008006" key="4">
    <source>
        <dbReference type="Google" id="ProtNLM"/>
    </source>
</evidence>
<evidence type="ECO:0000256" key="2">
    <source>
        <dbReference type="ARBA" id="ARBA00023136"/>
    </source>
</evidence>
<dbReference type="EnsemblPlants" id="EMT18859">
    <property type="protein sequence ID" value="EMT18859"/>
    <property type="gene ID" value="F775_00478"/>
</dbReference>
<reference evidence="3" key="1">
    <citation type="submission" date="2015-06" db="UniProtKB">
        <authorList>
            <consortium name="EnsemblPlants"/>
        </authorList>
    </citation>
    <scope>IDENTIFICATION</scope>
</reference>
<evidence type="ECO:0000256" key="1">
    <source>
        <dbReference type="ARBA" id="ARBA00004370"/>
    </source>
</evidence>
<name>R7WFD2_AEGTA</name>
<dbReference type="GO" id="GO:0098542">
    <property type="term" value="P:defense response to other organism"/>
    <property type="evidence" value="ECO:0007669"/>
    <property type="project" value="InterPro"/>
</dbReference>
<dbReference type="GO" id="GO:0005886">
    <property type="term" value="C:plasma membrane"/>
    <property type="evidence" value="ECO:0007669"/>
    <property type="project" value="TreeGrafter"/>
</dbReference>
<dbReference type="PANTHER" id="PTHR31234:SF2">
    <property type="entry name" value="OS05G0199100 PROTEIN"/>
    <property type="match status" value="1"/>
</dbReference>
<keyword evidence="2" id="KW-0472">Membrane</keyword>
<dbReference type="ExpressionAtlas" id="R7WFD2">
    <property type="expression patterns" value="baseline"/>
</dbReference>
<organism evidence="3">
    <name type="scientific">Aegilops tauschii</name>
    <name type="common">Tausch's goatgrass</name>
    <name type="synonym">Aegilops squarrosa</name>
    <dbReference type="NCBI Taxonomy" id="37682"/>
    <lineage>
        <taxon>Eukaryota</taxon>
        <taxon>Viridiplantae</taxon>
        <taxon>Streptophyta</taxon>
        <taxon>Embryophyta</taxon>
        <taxon>Tracheophyta</taxon>
        <taxon>Spermatophyta</taxon>
        <taxon>Magnoliopsida</taxon>
        <taxon>Liliopsida</taxon>
        <taxon>Poales</taxon>
        <taxon>Poaceae</taxon>
        <taxon>BOP clade</taxon>
        <taxon>Pooideae</taxon>
        <taxon>Triticodae</taxon>
        <taxon>Triticeae</taxon>
        <taxon>Triticinae</taxon>
        <taxon>Aegilops</taxon>
    </lineage>
</organism>
<protein>
    <recommendedName>
        <fullName evidence="4">Late embryogenesis abundant protein LEA-2 subgroup domain-containing protein</fullName>
    </recommendedName>
</protein>
<proteinExistence type="predicted"/>
<accession>R7WFD2</accession>